<dbReference type="GO" id="GO:0005739">
    <property type="term" value="C:mitochondrion"/>
    <property type="evidence" value="ECO:0007669"/>
    <property type="project" value="TreeGrafter"/>
</dbReference>
<feature type="domain" description="Pentatricopeptide repeat-containing protein-mitochondrial" evidence="4">
    <location>
        <begin position="80"/>
        <end position="181"/>
    </location>
</feature>
<evidence type="ECO:0000256" key="1">
    <source>
        <dbReference type="ARBA" id="ARBA00007626"/>
    </source>
</evidence>
<dbReference type="PANTHER" id="PTHR47934:SF6">
    <property type="entry name" value="MITOCHONDRIAL GROUP I INTRON SPLICING FACTOR CCM1-RELATED"/>
    <property type="match status" value="1"/>
</dbReference>
<dbReference type="AlphaFoldDB" id="A0AAW2E2S7"/>
<accession>A0AAW2E2S7</accession>
<organism evidence="5 6">
    <name type="scientific">Lithocarpus litseifolius</name>
    <dbReference type="NCBI Taxonomy" id="425828"/>
    <lineage>
        <taxon>Eukaryota</taxon>
        <taxon>Viridiplantae</taxon>
        <taxon>Streptophyta</taxon>
        <taxon>Embryophyta</taxon>
        <taxon>Tracheophyta</taxon>
        <taxon>Spermatophyta</taxon>
        <taxon>Magnoliopsida</taxon>
        <taxon>eudicotyledons</taxon>
        <taxon>Gunneridae</taxon>
        <taxon>Pentapetalae</taxon>
        <taxon>rosids</taxon>
        <taxon>fabids</taxon>
        <taxon>Fagales</taxon>
        <taxon>Fagaceae</taxon>
        <taxon>Lithocarpus</taxon>
    </lineage>
</organism>
<proteinExistence type="inferred from homology"/>
<evidence type="ECO:0000313" key="5">
    <source>
        <dbReference type="EMBL" id="KAL0016634.1"/>
    </source>
</evidence>
<feature type="repeat" description="PPR" evidence="3">
    <location>
        <begin position="84"/>
        <end position="118"/>
    </location>
</feature>
<feature type="repeat" description="PPR" evidence="3">
    <location>
        <begin position="119"/>
        <end position="153"/>
    </location>
</feature>
<name>A0AAW2E2S7_9ROSI</name>
<evidence type="ECO:0000256" key="2">
    <source>
        <dbReference type="ARBA" id="ARBA00022737"/>
    </source>
</evidence>
<dbReference type="EMBL" id="JAZDWU010000001">
    <property type="protein sequence ID" value="KAL0016634.1"/>
    <property type="molecule type" value="Genomic_DNA"/>
</dbReference>
<dbReference type="Proteomes" id="UP001459277">
    <property type="component" value="Unassembled WGS sequence"/>
</dbReference>
<dbReference type="PROSITE" id="PS51375">
    <property type="entry name" value="PPR"/>
    <property type="match status" value="4"/>
</dbReference>
<feature type="repeat" description="PPR" evidence="3">
    <location>
        <begin position="189"/>
        <end position="223"/>
    </location>
</feature>
<evidence type="ECO:0000259" key="4">
    <source>
        <dbReference type="Pfam" id="PF23276"/>
    </source>
</evidence>
<keyword evidence="2" id="KW-0677">Repeat</keyword>
<dbReference type="Gene3D" id="1.25.40.10">
    <property type="entry name" value="Tetratricopeptide repeat domain"/>
    <property type="match status" value="3"/>
</dbReference>
<dbReference type="PANTHER" id="PTHR47934">
    <property type="entry name" value="PENTATRICOPEPTIDE REPEAT-CONTAINING PROTEIN PET309, MITOCHONDRIAL"/>
    <property type="match status" value="1"/>
</dbReference>
<dbReference type="InterPro" id="IPR051114">
    <property type="entry name" value="Mito_RNA_Proc_CCM1"/>
</dbReference>
<dbReference type="NCBIfam" id="TIGR00756">
    <property type="entry name" value="PPR"/>
    <property type="match status" value="5"/>
</dbReference>
<gene>
    <name evidence="5" type="ORF">SO802_003703</name>
</gene>
<feature type="repeat" description="PPR" evidence="3">
    <location>
        <begin position="154"/>
        <end position="188"/>
    </location>
</feature>
<comment type="caution">
    <text evidence="5">The sequence shown here is derived from an EMBL/GenBank/DDBJ whole genome shotgun (WGS) entry which is preliminary data.</text>
</comment>
<dbReference type="GO" id="GO:0006396">
    <property type="term" value="P:RNA processing"/>
    <property type="evidence" value="ECO:0007669"/>
    <property type="project" value="TreeGrafter"/>
</dbReference>
<protein>
    <recommendedName>
        <fullName evidence="4">Pentatricopeptide repeat-containing protein-mitochondrial domain-containing protein</fullName>
    </recommendedName>
</protein>
<evidence type="ECO:0000313" key="6">
    <source>
        <dbReference type="Proteomes" id="UP001459277"/>
    </source>
</evidence>
<sequence length="314" mass="35783">MEILHDMRTEGVSLDLETLSIVLDSFVRAHRVLKAIQMFGNVEEFGLKCNTECLNVLLQCMCCRSHVGTANSFLNSVKGKVPFDCMMYNVIIDRWSKLGRVSETESVLKAMLVDEFSPDYLTFSKLLKGLGRASQIHDAVEIFEHMKEKGYVLDTRNYNAMIFNSISVGDFDGCMKYYKSMLSNNCDPDVITYTKLIVAFLKTRKVANALEFFDEMLNRGLIPYTGTVISFLEHLCSSSPPYAAMLIYKKARKVGCRVSLSAYKLLLMRLSRFGKCGMLLSMWDEMQECDYSSNMEVYEYVINGLCNIVQLEFS</sequence>
<comment type="similarity">
    <text evidence="1">Belongs to the PPR family. P subfamily.</text>
</comment>
<evidence type="ECO:0000256" key="3">
    <source>
        <dbReference type="PROSITE-ProRule" id="PRU00708"/>
    </source>
</evidence>
<dbReference type="Pfam" id="PF23276">
    <property type="entry name" value="TPR_24"/>
    <property type="match status" value="1"/>
</dbReference>
<dbReference type="GO" id="GO:0003729">
    <property type="term" value="F:mRNA binding"/>
    <property type="evidence" value="ECO:0007669"/>
    <property type="project" value="TreeGrafter"/>
</dbReference>
<dbReference type="InterPro" id="IPR011990">
    <property type="entry name" value="TPR-like_helical_dom_sf"/>
</dbReference>
<dbReference type="Pfam" id="PF13041">
    <property type="entry name" value="PPR_2"/>
    <property type="match status" value="1"/>
</dbReference>
<dbReference type="InterPro" id="IPR002885">
    <property type="entry name" value="PPR_rpt"/>
</dbReference>
<keyword evidence="6" id="KW-1185">Reference proteome</keyword>
<reference evidence="5 6" key="1">
    <citation type="submission" date="2024-01" db="EMBL/GenBank/DDBJ databases">
        <title>A telomere-to-telomere, gap-free genome of sweet tea (Lithocarpus litseifolius).</title>
        <authorList>
            <person name="Zhou J."/>
        </authorList>
    </citation>
    <scope>NUCLEOTIDE SEQUENCE [LARGE SCALE GENOMIC DNA]</scope>
    <source>
        <strain evidence="5">Zhou-2022a</strain>
        <tissue evidence="5">Leaf</tissue>
    </source>
</reference>
<dbReference type="InterPro" id="IPR057027">
    <property type="entry name" value="TPR_mt"/>
</dbReference>
<dbReference type="GO" id="GO:0007005">
    <property type="term" value="P:mitochondrion organization"/>
    <property type="evidence" value="ECO:0007669"/>
    <property type="project" value="TreeGrafter"/>
</dbReference>